<evidence type="ECO:0000313" key="8">
    <source>
        <dbReference type="Proteomes" id="UP000614027"/>
    </source>
</evidence>
<dbReference type="SUPFAM" id="SSF53474">
    <property type="entry name" value="alpha/beta-Hydrolases"/>
    <property type="match status" value="1"/>
</dbReference>
<dbReference type="Proteomes" id="UP000614027">
    <property type="component" value="Unassembled WGS sequence"/>
</dbReference>
<dbReference type="FunFam" id="3.40.50.1820:FF:000012">
    <property type="entry name" value="Lipase"/>
    <property type="match status" value="1"/>
</dbReference>
<gene>
    <name evidence="7" type="primary">Lipm_2</name>
    <name evidence="7" type="ORF">CAMPRO_R10176</name>
</gene>
<dbReference type="InterPro" id="IPR029058">
    <property type="entry name" value="AB_hydrolase_fold"/>
</dbReference>
<name>A0A851MV05_9DEND</name>
<proteinExistence type="inferred from homology"/>
<comment type="caution">
    <text evidence="7">The sequence shown here is derived from an EMBL/GenBank/DDBJ whole genome shotgun (WGS) entry which is preliminary data.</text>
</comment>
<evidence type="ECO:0000256" key="3">
    <source>
        <dbReference type="ARBA" id="ARBA00022963"/>
    </source>
</evidence>
<protein>
    <submittedName>
        <fullName evidence="7">LIPM Lipase</fullName>
    </submittedName>
</protein>
<dbReference type="GO" id="GO:0016788">
    <property type="term" value="F:hydrolase activity, acting on ester bonds"/>
    <property type="evidence" value="ECO:0007669"/>
    <property type="project" value="InterPro"/>
</dbReference>
<keyword evidence="4" id="KW-0443">Lipid metabolism</keyword>
<comment type="similarity">
    <text evidence="1">Belongs to the AB hydrolase superfamily. Lipase family.</text>
</comment>
<accession>A0A851MV05</accession>
<dbReference type="InterPro" id="IPR025483">
    <property type="entry name" value="Lipase_euk"/>
</dbReference>
<reference evidence="7" key="1">
    <citation type="submission" date="2019-09" db="EMBL/GenBank/DDBJ databases">
        <title>Bird 10,000 Genomes (B10K) Project - Family phase.</title>
        <authorList>
            <person name="Zhang G."/>
        </authorList>
    </citation>
    <scope>NUCLEOTIDE SEQUENCE</scope>
    <source>
        <strain evidence="7">B10K-DU-001-09</strain>
        <tissue evidence="7">Muscle</tissue>
    </source>
</reference>
<dbReference type="OrthoDB" id="9974421at2759"/>
<evidence type="ECO:0000256" key="5">
    <source>
        <dbReference type="ARBA" id="ARBA00023180"/>
    </source>
</evidence>
<evidence type="ECO:0000256" key="2">
    <source>
        <dbReference type="ARBA" id="ARBA00022729"/>
    </source>
</evidence>
<keyword evidence="8" id="KW-1185">Reference proteome</keyword>
<feature type="non-terminal residue" evidence="7">
    <location>
        <position position="360"/>
    </location>
</feature>
<dbReference type="GO" id="GO:0016042">
    <property type="term" value="P:lipid catabolic process"/>
    <property type="evidence" value="ECO:0007669"/>
    <property type="project" value="UniProtKB-KW"/>
</dbReference>
<keyword evidence="3" id="KW-0442">Lipid degradation</keyword>
<evidence type="ECO:0000259" key="6">
    <source>
        <dbReference type="Pfam" id="PF00561"/>
    </source>
</evidence>
<evidence type="ECO:0000313" key="7">
    <source>
        <dbReference type="EMBL" id="NXC33053.1"/>
    </source>
</evidence>
<sequence>SEKIRFQGYPSEEYEVMTEDGYFLSLNRIPHGRGGAGRSASRSPVLIVHGFALDGGDWVDNLPDSSLAFILADAGYDVWIGNNRGNSWSRRHRHLSVYQEEFWDFSFHEMAIYDLPAMVGFILEQTQQEKLFYVGHAQGNTLGLIAFSTFPRLGEKIKLFFALAPLHTFHYVEGLLLKLAFLPDVVLKIRFGTKELSLVGRKERAILADECSSAIIDEVCEREIFFIGGYHKGNLNVSRVGVYLSHFPDYTSVKNLLHWGQTAKTGEFKQFDYGPKNQEKYNQSNPPFYRIEDMRVPMVLWSGGHDRVCPPRETRRLLRRIPNIVRHQQFHHWNHFDHHWGQDAPALLYSQMVSFMDQYP</sequence>
<keyword evidence="5" id="KW-0325">Glycoprotein</keyword>
<dbReference type="Gene3D" id="3.40.50.1820">
    <property type="entry name" value="alpha/beta hydrolase"/>
    <property type="match status" value="1"/>
</dbReference>
<evidence type="ECO:0000256" key="4">
    <source>
        <dbReference type="ARBA" id="ARBA00023098"/>
    </source>
</evidence>
<dbReference type="Pfam" id="PF00561">
    <property type="entry name" value="Abhydrolase_1"/>
    <property type="match status" value="1"/>
</dbReference>
<feature type="domain" description="AB hydrolase-1" evidence="6">
    <location>
        <begin position="44"/>
        <end position="341"/>
    </location>
</feature>
<organism evidence="7 8">
    <name type="scientific">Campylorhamphus procurvoides</name>
    <dbReference type="NCBI Taxonomy" id="190295"/>
    <lineage>
        <taxon>Eukaryota</taxon>
        <taxon>Metazoa</taxon>
        <taxon>Chordata</taxon>
        <taxon>Craniata</taxon>
        <taxon>Vertebrata</taxon>
        <taxon>Euteleostomi</taxon>
        <taxon>Archelosauria</taxon>
        <taxon>Archosauria</taxon>
        <taxon>Dinosauria</taxon>
        <taxon>Saurischia</taxon>
        <taxon>Theropoda</taxon>
        <taxon>Coelurosauria</taxon>
        <taxon>Aves</taxon>
        <taxon>Neognathae</taxon>
        <taxon>Neoaves</taxon>
        <taxon>Telluraves</taxon>
        <taxon>Australaves</taxon>
        <taxon>Passeriformes</taxon>
        <taxon>Dendrocolaptidae</taxon>
        <taxon>Campylorhamphus</taxon>
    </lineage>
</organism>
<feature type="non-terminal residue" evidence="7">
    <location>
        <position position="1"/>
    </location>
</feature>
<dbReference type="InterPro" id="IPR000073">
    <property type="entry name" value="AB_hydrolase_1"/>
</dbReference>
<dbReference type="AlphaFoldDB" id="A0A851MV05"/>
<evidence type="ECO:0000256" key="1">
    <source>
        <dbReference type="ARBA" id="ARBA00010701"/>
    </source>
</evidence>
<dbReference type="PANTHER" id="PTHR11005">
    <property type="entry name" value="LYSOSOMAL ACID LIPASE-RELATED"/>
    <property type="match status" value="1"/>
</dbReference>
<dbReference type="EMBL" id="WBMV01006545">
    <property type="protein sequence ID" value="NXC33053.1"/>
    <property type="molecule type" value="Genomic_DNA"/>
</dbReference>
<dbReference type="PIRSF" id="PIRSF000862">
    <property type="entry name" value="Steryl_ester_lip"/>
    <property type="match status" value="1"/>
</dbReference>
<keyword evidence="2" id="KW-0732">Signal</keyword>